<evidence type="ECO:0000259" key="19">
    <source>
        <dbReference type="PROSITE" id="PS51483"/>
    </source>
</evidence>
<evidence type="ECO:0000256" key="13">
    <source>
        <dbReference type="ARBA" id="ARBA00023146"/>
    </source>
</evidence>
<keyword evidence="4 15" id="KW-0963">Cytoplasm</keyword>
<dbReference type="Pfam" id="PF03483">
    <property type="entry name" value="B3_4"/>
    <property type="match status" value="1"/>
</dbReference>
<dbReference type="Gene3D" id="3.30.930.10">
    <property type="entry name" value="Bira Bifunctional Protein, Domain 2"/>
    <property type="match status" value="1"/>
</dbReference>
<dbReference type="InterPro" id="IPR009061">
    <property type="entry name" value="DNA-bd_dom_put_sf"/>
</dbReference>
<protein>
    <recommendedName>
        <fullName evidence="15">Phenylalanine--tRNA ligase beta subunit</fullName>
        <ecNumber evidence="15">6.1.1.20</ecNumber>
    </recommendedName>
    <alternativeName>
        <fullName evidence="15">Phenylalanyl-tRNA synthetase beta subunit</fullName>
        <shortName evidence="15">PheRS</shortName>
    </alternativeName>
</protein>
<dbReference type="RefSeq" id="WP_190473482.1">
    <property type="nucleotide sequence ID" value="NZ_JACJSG010000018.1"/>
</dbReference>
<keyword evidence="11 16" id="KW-0694">RNA-binding</keyword>
<keyword evidence="8 15" id="KW-0547">Nucleotide-binding</keyword>
<evidence type="ECO:0000313" key="20">
    <source>
        <dbReference type="EMBL" id="MBD2501841.1"/>
    </source>
</evidence>
<feature type="domain" description="FDX-ACB" evidence="18">
    <location>
        <begin position="716"/>
        <end position="809"/>
    </location>
</feature>
<evidence type="ECO:0000256" key="14">
    <source>
        <dbReference type="ARBA" id="ARBA00049255"/>
    </source>
</evidence>
<keyword evidence="6 15" id="KW-0436">Ligase</keyword>
<dbReference type="InterPro" id="IPR033714">
    <property type="entry name" value="tRNA_bind_bactPheRS"/>
</dbReference>
<comment type="subunit">
    <text evidence="3 15">Tetramer of two alpha and two beta subunits.</text>
</comment>
<evidence type="ECO:0000256" key="10">
    <source>
        <dbReference type="ARBA" id="ARBA00022842"/>
    </source>
</evidence>
<keyword evidence="21" id="KW-1185">Reference proteome</keyword>
<evidence type="ECO:0000256" key="15">
    <source>
        <dbReference type="HAMAP-Rule" id="MF_00283"/>
    </source>
</evidence>
<comment type="subcellular location">
    <subcellularLocation>
        <location evidence="1 15">Cytoplasm</location>
    </subcellularLocation>
</comment>
<dbReference type="Pfam" id="PF03147">
    <property type="entry name" value="FDX-ACB"/>
    <property type="match status" value="1"/>
</dbReference>
<dbReference type="InterPro" id="IPR004532">
    <property type="entry name" value="Phe-tRNA-ligase_IIc_bsu_bact"/>
</dbReference>
<keyword evidence="12 15" id="KW-0648">Protein biosynthesis</keyword>
<evidence type="ECO:0000256" key="2">
    <source>
        <dbReference type="ARBA" id="ARBA00008653"/>
    </source>
</evidence>
<dbReference type="SMART" id="SM00874">
    <property type="entry name" value="B5"/>
    <property type="match status" value="1"/>
</dbReference>
<comment type="catalytic activity">
    <reaction evidence="14 15">
        <text>tRNA(Phe) + L-phenylalanine + ATP = L-phenylalanyl-tRNA(Phe) + AMP + diphosphate + H(+)</text>
        <dbReference type="Rhea" id="RHEA:19413"/>
        <dbReference type="Rhea" id="RHEA-COMP:9668"/>
        <dbReference type="Rhea" id="RHEA-COMP:9699"/>
        <dbReference type="ChEBI" id="CHEBI:15378"/>
        <dbReference type="ChEBI" id="CHEBI:30616"/>
        <dbReference type="ChEBI" id="CHEBI:33019"/>
        <dbReference type="ChEBI" id="CHEBI:58095"/>
        <dbReference type="ChEBI" id="CHEBI:78442"/>
        <dbReference type="ChEBI" id="CHEBI:78531"/>
        <dbReference type="ChEBI" id="CHEBI:456215"/>
        <dbReference type="EC" id="6.1.1.20"/>
    </reaction>
</comment>
<evidence type="ECO:0000256" key="9">
    <source>
        <dbReference type="ARBA" id="ARBA00022840"/>
    </source>
</evidence>
<dbReference type="CDD" id="cd02796">
    <property type="entry name" value="tRNA_bind_bactPheRS"/>
    <property type="match status" value="1"/>
</dbReference>
<dbReference type="Proteomes" id="UP000661112">
    <property type="component" value="Unassembled WGS sequence"/>
</dbReference>
<evidence type="ECO:0000256" key="3">
    <source>
        <dbReference type="ARBA" id="ARBA00011209"/>
    </source>
</evidence>
<dbReference type="InterPro" id="IPR002547">
    <property type="entry name" value="tRNA-bd_dom"/>
</dbReference>
<sequence>MRISLNWLRELVEIKLNPEELAQTLTMAGFEVEDIEDRRTWANGVVVGKVLERQPHPNADKLSVCQVDVGAAETLNIVCGAANVRADIYVPVATVGAYLPNIDLKIKPAKLRGVPSQGMICSLKELGLPTDVDGIHIFPQENLTLGSDVRPLLGLDDVILDVTATANRADALSMVGIAREVAALTGGKLSIPEPGEVSISSNSGKLALKIADTQACPAYIGTVIEQIKIAPSPEWLQQRLRSAGVRPISNVVDITNYVLLEWGQPLHAFDQERLKSVASADNLTIGVRFANQGETLKTLDGQTRNLSTQNLLITANDKPVALAGVMGGEETEVHDGTQSLVLEAALFDSVAIRRSSRSVGLRSEASGRYERGVNRAELETANRRALSLISELASGVIVHQEISDTRPDRSTWSHSIILRLDRVNEVLGPVNFGETGEVEAQDVERILTALGCQLTPAGEGTWNVTVPPYRYRDLEREIDLIEEIARLYGYDNFCDTLPDKAEAGYLPVDQELLRKLRASLRAEGLTELIHYSLVKPGEDRQIVLSNPLFVEYSALRTDLLTGLIDAFQYNLEQGNGSLNGFEIGRIFWQEEDGLQEKDAIAGIIGGDTTIGKWSKGGREQPLTWFEAKGILESVFQQLGIVVEYQPDCRDPRLHPGRTASLWIGGNHLGVFGQLHPQLRRDKGLPESVYLFQLDLDVLLDALDQDEILVPAFKPYSTYPASDRDIAFFAPVKVSVSEIEKAINKAGKGLLESVELFDEYRGENVPQGQRSLAFRLVYRASDRTLTDTEVEPVHNKVREALVEKFGVNLRS</sequence>
<dbReference type="EMBL" id="JACJSG010000018">
    <property type="protein sequence ID" value="MBD2501841.1"/>
    <property type="molecule type" value="Genomic_DNA"/>
</dbReference>
<dbReference type="GO" id="GO:0004826">
    <property type="term" value="F:phenylalanine-tRNA ligase activity"/>
    <property type="evidence" value="ECO:0007669"/>
    <property type="project" value="UniProtKB-EC"/>
</dbReference>
<comment type="cofactor">
    <cofactor evidence="15">
        <name>Mg(2+)</name>
        <dbReference type="ChEBI" id="CHEBI:18420"/>
    </cofactor>
    <text evidence="15">Binds 2 magnesium ions per tetramer.</text>
</comment>
<evidence type="ECO:0000256" key="11">
    <source>
        <dbReference type="ARBA" id="ARBA00022884"/>
    </source>
</evidence>
<keyword evidence="9 15" id="KW-0067">ATP-binding</keyword>
<accession>A0ABR8D4G7</accession>
<dbReference type="InterPro" id="IPR020825">
    <property type="entry name" value="Phe-tRNA_synthase-like_B3/B4"/>
</dbReference>
<name>A0ABR8D4G7_9NOST</name>
<dbReference type="InterPro" id="IPR012340">
    <property type="entry name" value="NA-bd_OB-fold"/>
</dbReference>
<dbReference type="EC" id="6.1.1.20" evidence="15"/>
<dbReference type="SUPFAM" id="SSF46955">
    <property type="entry name" value="Putative DNA-binding domain"/>
    <property type="match status" value="1"/>
</dbReference>
<dbReference type="CDD" id="cd00769">
    <property type="entry name" value="PheRS_beta_core"/>
    <property type="match status" value="1"/>
</dbReference>
<dbReference type="SUPFAM" id="SSF50249">
    <property type="entry name" value="Nucleic acid-binding proteins"/>
    <property type="match status" value="1"/>
</dbReference>
<reference evidence="20 21" key="1">
    <citation type="journal article" date="2020" name="ISME J.">
        <title>Comparative genomics reveals insights into cyanobacterial evolution and habitat adaptation.</title>
        <authorList>
            <person name="Chen M.Y."/>
            <person name="Teng W.K."/>
            <person name="Zhao L."/>
            <person name="Hu C.X."/>
            <person name="Zhou Y.K."/>
            <person name="Han B.P."/>
            <person name="Song L.R."/>
            <person name="Shu W.S."/>
        </authorList>
    </citation>
    <scope>NUCLEOTIDE SEQUENCE [LARGE SCALE GENOMIC DNA]</scope>
    <source>
        <strain evidence="20 21">FACHB-119</strain>
    </source>
</reference>
<evidence type="ECO:0000256" key="4">
    <source>
        <dbReference type="ARBA" id="ARBA00022490"/>
    </source>
</evidence>
<dbReference type="SUPFAM" id="SSF56037">
    <property type="entry name" value="PheT/TilS domain"/>
    <property type="match status" value="1"/>
</dbReference>
<dbReference type="PROSITE" id="PS51483">
    <property type="entry name" value="B5"/>
    <property type="match status" value="1"/>
</dbReference>
<feature type="binding site" evidence="15">
    <location>
        <position position="479"/>
    </location>
    <ligand>
        <name>Mg(2+)</name>
        <dbReference type="ChEBI" id="CHEBI:18420"/>
        <note>shared with alpha subunit</note>
    </ligand>
</feature>
<dbReference type="Pfam" id="PF17759">
    <property type="entry name" value="tRNA_synthFbeta"/>
    <property type="match status" value="1"/>
</dbReference>
<feature type="binding site" evidence="15">
    <location>
        <position position="473"/>
    </location>
    <ligand>
        <name>Mg(2+)</name>
        <dbReference type="ChEBI" id="CHEBI:18420"/>
        <note>shared with alpha subunit</note>
    </ligand>
</feature>
<dbReference type="PROSITE" id="PS51447">
    <property type="entry name" value="FDX_ACB"/>
    <property type="match status" value="1"/>
</dbReference>
<dbReference type="PROSITE" id="PS50886">
    <property type="entry name" value="TRBD"/>
    <property type="match status" value="1"/>
</dbReference>
<keyword evidence="5 16" id="KW-0820">tRNA-binding</keyword>
<proteinExistence type="inferred from homology"/>
<keyword evidence="10 15" id="KW-0460">Magnesium</keyword>
<dbReference type="SUPFAM" id="SSF54991">
    <property type="entry name" value="Anticodon-binding domain of PheRS"/>
    <property type="match status" value="1"/>
</dbReference>
<keyword evidence="7 15" id="KW-0479">Metal-binding</keyword>
<comment type="caution">
    <text evidence="20">The sequence shown here is derived from an EMBL/GenBank/DDBJ whole genome shotgun (WGS) entry which is preliminary data.</text>
</comment>
<dbReference type="InterPro" id="IPR045060">
    <property type="entry name" value="Phe-tRNA-ligase_IIc_bsu"/>
</dbReference>
<dbReference type="NCBIfam" id="TIGR00472">
    <property type="entry name" value="pheT_bact"/>
    <property type="match status" value="1"/>
</dbReference>
<evidence type="ECO:0000259" key="17">
    <source>
        <dbReference type="PROSITE" id="PS50886"/>
    </source>
</evidence>
<dbReference type="NCBIfam" id="NF045760">
    <property type="entry name" value="YtpR"/>
    <property type="match status" value="1"/>
</dbReference>
<keyword evidence="13 15" id="KW-0030">Aminoacyl-tRNA synthetase</keyword>
<feature type="binding site" evidence="15">
    <location>
        <position position="483"/>
    </location>
    <ligand>
        <name>Mg(2+)</name>
        <dbReference type="ChEBI" id="CHEBI:18420"/>
        <note>shared with alpha subunit</note>
    </ligand>
</feature>
<dbReference type="Gene3D" id="3.50.40.10">
    <property type="entry name" value="Phenylalanyl-trna Synthetase, Chain B, domain 3"/>
    <property type="match status" value="1"/>
</dbReference>
<evidence type="ECO:0000256" key="6">
    <source>
        <dbReference type="ARBA" id="ARBA00022598"/>
    </source>
</evidence>
<dbReference type="InterPro" id="IPR005121">
    <property type="entry name" value="Fdx_antiC-bd"/>
</dbReference>
<dbReference type="Gene3D" id="3.30.56.10">
    <property type="match status" value="2"/>
</dbReference>
<dbReference type="InterPro" id="IPR045864">
    <property type="entry name" value="aa-tRNA-synth_II/BPL/LPL"/>
</dbReference>
<evidence type="ECO:0000256" key="8">
    <source>
        <dbReference type="ARBA" id="ARBA00022741"/>
    </source>
</evidence>
<dbReference type="Pfam" id="PF01588">
    <property type="entry name" value="tRNA_bind"/>
    <property type="match status" value="1"/>
</dbReference>
<dbReference type="Gene3D" id="3.30.70.380">
    <property type="entry name" value="Ferrodoxin-fold anticodon-binding domain"/>
    <property type="match status" value="1"/>
</dbReference>
<comment type="similarity">
    <text evidence="2 15">Belongs to the phenylalanyl-tRNA synthetase beta subunit family. Type 1 subfamily.</text>
</comment>
<dbReference type="PANTHER" id="PTHR10947">
    <property type="entry name" value="PHENYLALANYL-TRNA SYNTHETASE BETA CHAIN AND LEUCINE-RICH REPEAT-CONTAINING PROTEIN 47"/>
    <property type="match status" value="1"/>
</dbReference>
<dbReference type="SMART" id="SM00896">
    <property type="entry name" value="FDX-ACB"/>
    <property type="match status" value="1"/>
</dbReference>
<gene>
    <name evidence="15" type="primary">pheT</name>
    <name evidence="20" type="ORF">H6G83_14720</name>
</gene>
<dbReference type="InterPro" id="IPR036690">
    <property type="entry name" value="Fdx_antiC-bd_sf"/>
</dbReference>
<evidence type="ECO:0000256" key="7">
    <source>
        <dbReference type="ARBA" id="ARBA00022723"/>
    </source>
</evidence>
<evidence type="ECO:0000256" key="16">
    <source>
        <dbReference type="PROSITE-ProRule" id="PRU00209"/>
    </source>
</evidence>
<evidence type="ECO:0000259" key="18">
    <source>
        <dbReference type="PROSITE" id="PS51447"/>
    </source>
</evidence>
<dbReference type="HAMAP" id="MF_00283">
    <property type="entry name" value="Phe_tRNA_synth_beta1"/>
    <property type="match status" value="1"/>
</dbReference>
<dbReference type="Gene3D" id="2.40.50.140">
    <property type="entry name" value="Nucleic acid-binding proteins"/>
    <property type="match status" value="1"/>
</dbReference>
<evidence type="ECO:0000256" key="1">
    <source>
        <dbReference type="ARBA" id="ARBA00004496"/>
    </source>
</evidence>
<feature type="domain" description="B5" evidence="19">
    <location>
        <begin position="411"/>
        <end position="495"/>
    </location>
</feature>
<evidence type="ECO:0000313" key="21">
    <source>
        <dbReference type="Proteomes" id="UP000661112"/>
    </source>
</evidence>
<dbReference type="InterPro" id="IPR041616">
    <property type="entry name" value="PheRS_beta_core"/>
</dbReference>
<dbReference type="SMART" id="SM00873">
    <property type="entry name" value="B3_4"/>
    <property type="match status" value="1"/>
</dbReference>
<dbReference type="Pfam" id="PF03484">
    <property type="entry name" value="B5"/>
    <property type="match status" value="1"/>
</dbReference>
<evidence type="ECO:0000256" key="5">
    <source>
        <dbReference type="ARBA" id="ARBA00022555"/>
    </source>
</evidence>
<dbReference type="InterPro" id="IPR005147">
    <property type="entry name" value="tRNA_synthase_B5-dom"/>
</dbReference>
<evidence type="ECO:0000256" key="12">
    <source>
        <dbReference type="ARBA" id="ARBA00022917"/>
    </source>
</evidence>
<organism evidence="20 21">
    <name type="scientific">Anabaena azotica FACHB-119</name>
    <dbReference type="NCBI Taxonomy" id="947527"/>
    <lineage>
        <taxon>Bacteria</taxon>
        <taxon>Bacillati</taxon>
        <taxon>Cyanobacteriota</taxon>
        <taxon>Cyanophyceae</taxon>
        <taxon>Nostocales</taxon>
        <taxon>Nostocaceae</taxon>
        <taxon>Anabaena</taxon>
        <taxon>Anabaena azotica</taxon>
    </lineage>
</organism>
<dbReference type="InterPro" id="IPR005146">
    <property type="entry name" value="B3/B4_tRNA-bd"/>
</dbReference>
<feature type="domain" description="TRNA-binding" evidence="17">
    <location>
        <begin position="39"/>
        <end position="150"/>
    </location>
</feature>
<dbReference type="PANTHER" id="PTHR10947:SF0">
    <property type="entry name" value="PHENYLALANINE--TRNA LIGASE BETA SUBUNIT"/>
    <property type="match status" value="1"/>
</dbReference>
<dbReference type="SUPFAM" id="SSF55681">
    <property type="entry name" value="Class II aaRS and biotin synthetases"/>
    <property type="match status" value="1"/>
</dbReference>
<feature type="binding site" evidence="15">
    <location>
        <position position="482"/>
    </location>
    <ligand>
        <name>Mg(2+)</name>
        <dbReference type="ChEBI" id="CHEBI:18420"/>
        <note>shared with alpha subunit</note>
    </ligand>
</feature>